<keyword evidence="4" id="KW-1185">Reference proteome</keyword>
<dbReference type="Pfam" id="PF01464">
    <property type="entry name" value="SLT"/>
    <property type="match status" value="1"/>
</dbReference>
<dbReference type="PANTHER" id="PTHR37423">
    <property type="entry name" value="SOLUBLE LYTIC MUREIN TRANSGLYCOSYLASE-RELATED"/>
    <property type="match status" value="1"/>
</dbReference>
<organism evidence="3 4">
    <name type="scientific">Haliscomenobacter hydrossis (strain ATCC 27775 / DSM 1100 / LMG 10767 / O)</name>
    <dbReference type="NCBI Taxonomy" id="760192"/>
    <lineage>
        <taxon>Bacteria</taxon>
        <taxon>Pseudomonadati</taxon>
        <taxon>Bacteroidota</taxon>
        <taxon>Saprospiria</taxon>
        <taxon>Saprospirales</taxon>
        <taxon>Haliscomenobacteraceae</taxon>
        <taxon>Haliscomenobacter</taxon>
    </lineage>
</organism>
<dbReference type="CDD" id="cd16894">
    <property type="entry name" value="MltD-like"/>
    <property type="match status" value="1"/>
</dbReference>
<proteinExistence type="inferred from homology"/>
<evidence type="ECO:0000313" key="4">
    <source>
        <dbReference type="Proteomes" id="UP000008461"/>
    </source>
</evidence>
<dbReference type="RefSeq" id="WP_013765490.1">
    <property type="nucleotide sequence ID" value="NC_015510.1"/>
</dbReference>
<gene>
    <name evidence="3" type="ordered locus">Halhy_3084</name>
</gene>
<reference key="2">
    <citation type="submission" date="2011-04" db="EMBL/GenBank/DDBJ databases">
        <title>Complete sequence of chromosome of Haliscomenobacter hydrossis DSM 1100.</title>
        <authorList>
            <consortium name="US DOE Joint Genome Institute (JGI-PGF)"/>
            <person name="Lucas S."/>
            <person name="Han J."/>
            <person name="Lapidus A."/>
            <person name="Bruce D."/>
            <person name="Goodwin L."/>
            <person name="Pitluck S."/>
            <person name="Peters L."/>
            <person name="Kyrpides N."/>
            <person name="Mavromatis K."/>
            <person name="Ivanova N."/>
            <person name="Ovchinnikova G."/>
            <person name="Pagani I."/>
            <person name="Daligault H."/>
            <person name="Detter J.C."/>
            <person name="Han C."/>
            <person name="Land M."/>
            <person name="Hauser L."/>
            <person name="Markowitz V."/>
            <person name="Cheng J.-F."/>
            <person name="Hugenholtz P."/>
            <person name="Woyke T."/>
            <person name="Wu D."/>
            <person name="Verbarg S."/>
            <person name="Frueling A."/>
            <person name="Brambilla E."/>
            <person name="Klenk H.-P."/>
            <person name="Eisen J.A."/>
        </authorList>
    </citation>
    <scope>NUCLEOTIDE SEQUENCE</scope>
    <source>
        <strain>DSM 1100</strain>
    </source>
</reference>
<dbReference type="EMBL" id="CP002691">
    <property type="protein sequence ID" value="AEE50947.1"/>
    <property type="molecule type" value="Genomic_DNA"/>
</dbReference>
<dbReference type="eggNOG" id="COG0741">
    <property type="taxonomic scope" value="Bacteria"/>
</dbReference>
<dbReference type="SMART" id="SM00257">
    <property type="entry name" value="LysM"/>
    <property type="match status" value="2"/>
</dbReference>
<sequence>MLTLFLCFSLETQAKNPTNETELDEAEITRRLHAMENRVVKPRYDPVVMSYLKTYLVRGREGTEQMLGRRFIYFPLFEDVLFQNDLPEELKALSIVESALHNRAISRVGAMGLWQFMAPTARSLGLQVDANIDERRDTRRSTEAAATYLKSLYKQFSDWELAIAAYNSGSGRVIRALKRGRGSNYWAIRGDLPRETANYVPAFIAASYLLENFEKHGLTPKFPAEELLLTTSILVHQDLSFDQVQKLTGVSLETIDFLNPAYNRKSIPASTRGYYLTLPSKVMEKVRVYLEANRPDGASKPELITSINAPKVRELPATIMVEERHEVSAGETLAELASIYGCTTDKIMEWNKLETAEVAPGQFLKIFRPKGRELKFRIERMEAFSLIPMLQLDPIQPTEPEITTMAKDAAAHESFQYYVTTRPESIFEITDRFPGTTLQDILKINDLSSNRIIRAGTRLKIRKL</sequence>
<evidence type="ECO:0000259" key="2">
    <source>
        <dbReference type="PROSITE" id="PS51782"/>
    </source>
</evidence>
<dbReference type="eggNOG" id="COG1388">
    <property type="taxonomic scope" value="Bacteria"/>
</dbReference>
<dbReference type="InterPro" id="IPR036779">
    <property type="entry name" value="LysM_dom_sf"/>
</dbReference>
<dbReference type="AlphaFoldDB" id="F4KPK9"/>
<comment type="similarity">
    <text evidence="1">Belongs to the transglycosylase Slt family.</text>
</comment>
<reference evidence="3 4" key="1">
    <citation type="journal article" date="2011" name="Stand. Genomic Sci.">
        <title>Complete genome sequence of Haliscomenobacter hydrossis type strain (O).</title>
        <authorList>
            <consortium name="US DOE Joint Genome Institute (JGI-PGF)"/>
            <person name="Daligault H."/>
            <person name="Lapidus A."/>
            <person name="Zeytun A."/>
            <person name="Nolan M."/>
            <person name="Lucas S."/>
            <person name="Del Rio T.G."/>
            <person name="Tice H."/>
            <person name="Cheng J.F."/>
            <person name="Tapia R."/>
            <person name="Han C."/>
            <person name="Goodwin L."/>
            <person name="Pitluck S."/>
            <person name="Liolios K."/>
            <person name="Pagani I."/>
            <person name="Ivanova N."/>
            <person name="Huntemann M."/>
            <person name="Mavromatis K."/>
            <person name="Mikhailova N."/>
            <person name="Pati A."/>
            <person name="Chen A."/>
            <person name="Palaniappan K."/>
            <person name="Land M."/>
            <person name="Hauser L."/>
            <person name="Brambilla E.M."/>
            <person name="Rohde M."/>
            <person name="Verbarg S."/>
            <person name="Goker M."/>
            <person name="Bristow J."/>
            <person name="Eisen J.A."/>
            <person name="Markowitz V."/>
            <person name="Hugenholtz P."/>
            <person name="Kyrpides N.C."/>
            <person name="Klenk H.P."/>
            <person name="Woyke T."/>
        </authorList>
    </citation>
    <scope>NUCLEOTIDE SEQUENCE [LARGE SCALE GENOMIC DNA]</scope>
    <source>
        <strain evidence="4">ATCC 27775 / DSM 1100 / LMG 10767 / O</strain>
    </source>
</reference>
<dbReference type="CDD" id="cd00118">
    <property type="entry name" value="LysM"/>
    <property type="match status" value="1"/>
</dbReference>
<name>F4KPK9_HALH1</name>
<dbReference type="InterPro" id="IPR008258">
    <property type="entry name" value="Transglycosylase_SLT_dom_1"/>
</dbReference>
<protein>
    <submittedName>
        <fullName evidence="3">Lytic transglycosylase catalytic</fullName>
    </submittedName>
</protein>
<dbReference type="STRING" id="760192.Halhy_3084"/>
<evidence type="ECO:0000256" key="1">
    <source>
        <dbReference type="ARBA" id="ARBA00007734"/>
    </source>
</evidence>
<dbReference type="Gene3D" id="1.10.530.10">
    <property type="match status" value="1"/>
</dbReference>
<dbReference type="Gene3D" id="3.10.350.10">
    <property type="entry name" value="LysM domain"/>
    <property type="match status" value="2"/>
</dbReference>
<accession>F4KPK9</accession>
<dbReference type="InterPro" id="IPR023346">
    <property type="entry name" value="Lysozyme-like_dom_sf"/>
</dbReference>
<dbReference type="SUPFAM" id="SSF54106">
    <property type="entry name" value="LysM domain"/>
    <property type="match status" value="1"/>
</dbReference>
<dbReference type="SUPFAM" id="SSF53955">
    <property type="entry name" value="Lysozyme-like"/>
    <property type="match status" value="1"/>
</dbReference>
<dbReference type="InterPro" id="IPR018392">
    <property type="entry name" value="LysM"/>
</dbReference>
<dbReference type="HOGENOM" id="CLU_009520_1_0_10"/>
<evidence type="ECO:0000313" key="3">
    <source>
        <dbReference type="EMBL" id="AEE50947.1"/>
    </source>
</evidence>
<feature type="domain" description="LysM" evidence="2">
    <location>
        <begin position="323"/>
        <end position="366"/>
    </location>
</feature>
<dbReference type="KEGG" id="hhy:Halhy_3084"/>
<dbReference type="Proteomes" id="UP000008461">
    <property type="component" value="Chromosome"/>
</dbReference>
<dbReference type="PROSITE" id="PS51782">
    <property type="entry name" value="LYSM"/>
    <property type="match status" value="2"/>
</dbReference>
<dbReference type="PANTHER" id="PTHR37423:SF2">
    <property type="entry name" value="MEMBRANE-BOUND LYTIC MUREIN TRANSGLYCOSYLASE C"/>
    <property type="match status" value="1"/>
</dbReference>
<dbReference type="Pfam" id="PF01476">
    <property type="entry name" value="LysM"/>
    <property type="match status" value="2"/>
</dbReference>
<feature type="domain" description="LysM" evidence="2">
    <location>
        <begin position="416"/>
        <end position="461"/>
    </location>
</feature>